<feature type="region of interest" description="Disordered" evidence="1">
    <location>
        <begin position="174"/>
        <end position="226"/>
    </location>
</feature>
<feature type="compositionally biased region" description="Pro residues" evidence="1">
    <location>
        <begin position="310"/>
        <end position="324"/>
    </location>
</feature>
<feature type="transmembrane region" description="Helical" evidence="2">
    <location>
        <begin position="31"/>
        <end position="51"/>
    </location>
</feature>
<feature type="compositionally biased region" description="Basic residues" evidence="1">
    <location>
        <begin position="174"/>
        <end position="184"/>
    </location>
</feature>
<name>A0ABR3DNQ0_NEUIN</name>
<dbReference type="EMBL" id="JAVLET010000001">
    <property type="protein sequence ID" value="KAL0474287.1"/>
    <property type="molecule type" value="Genomic_DNA"/>
</dbReference>
<evidence type="ECO:0000256" key="1">
    <source>
        <dbReference type="SAM" id="MobiDB-lite"/>
    </source>
</evidence>
<sequence>MAGGFEPIDPEQCQHYAHFAAHLNRTAFDGIYWSLFVFVIIMLFLASWKYSGTCEALANSRAGTKHYRHKMQRCLLICTGYFLLSIIALVMEVYALLALQFCDGEDLMSLYWSTWTMLQVGSLIAILGIILAAFNAIRDRKNPPWALALGTPVLVVAGIGHAFHGAMRKRVQRVRSRSLRSRSRGRSESSLNGISTNDLPMSREETIRVEDRPSGDNNNNNNNNNEYRAKLVGYTPEGAPILQFVDDPGNSIDPERGTILGKNTMNGQIIVAFNKKSMIMVSDGGNSSSDLSTPTNEKAAAASPSSLLVVPPPPGALPSSPRPPPVIRIAAPCRPSAEEIDEAEVHVSPV</sequence>
<reference evidence="3 4" key="1">
    <citation type="submission" date="2023-09" db="EMBL/GenBank/DDBJ databases">
        <title>Multi-omics analysis of a traditional fermented food reveals byproduct-associated fungal strains for waste-to-food upcycling.</title>
        <authorList>
            <consortium name="Lawrence Berkeley National Laboratory"/>
            <person name="Rekdal V.M."/>
            <person name="Villalobos-Escobedo J.M."/>
            <person name="Rodriguez-Valeron N."/>
            <person name="Garcia M.O."/>
            <person name="Vasquez D.P."/>
            <person name="Damayanti I."/>
            <person name="Sorensen P.M."/>
            <person name="Baidoo E.E."/>
            <person name="De Carvalho A.C."/>
            <person name="Riley R."/>
            <person name="Lipzen A."/>
            <person name="He G."/>
            <person name="Yan M."/>
            <person name="Haridas S."/>
            <person name="Daum C."/>
            <person name="Yoshinaga Y."/>
            <person name="Ng V."/>
            <person name="Grigoriev I.V."/>
            <person name="Munk R."/>
            <person name="Nuraida L."/>
            <person name="Wijaya C.H."/>
            <person name="Morales P.-C."/>
            <person name="Keasling J.D."/>
        </authorList>
    </citation>
    <scope>NUCLEOTIDE SEQUENCE [LARGE SCALE GENOMIC DNA]</scope>
    <source>
        <strain evidence="3 4">FGSC 2613</strain>
    </source>
</reference>
<feature type="compositionally biased region" description="Polar residues" evidence="1">
    <location>
        <begin position="284"/>
        <end position="296"/>
    </location>
</feature>
<proteinExistence type="predicted"/>
<accession>A0ABR3DNQ0</accession>
<feature type="transmembrane region" description="Helical" evidence="2">
    <location>
        <begin position="117"/>
        <end position="137"/>
    </location>
</feature>
<keyword evidence="2" id="KW-1133">Transmembrane helix</keyword>
<evidence type="ECO:0000313" key="4">
    <source>
        <dbReference type="Proteomes" id="UP001451303"/>
    </source>
</evidence>
<feature type="transmembrane region" description="Helical" evidence="2">
    <location>
        <begin position="74"/>
        <end position="97"/>
    </location>
</feature>
<gene>
    <name evidence="3" type="ORF">QR685DRAFT_486557</name>
</gene>
<keyword evidence="4" id="KW-1185">Reference proteome</keyword>
<keyword evidence="2" id="KW-0812">Transmembrane</keyword>
<dbReference type="Proteomes" id="UP001451303">
    <property type="component" value="Unassembled WGS sequence"/>
</dbReference>
<evidence type="ECO:0000256" key="2">
    <source>
        <dbReference type="SAM" id="Phobius"/>
    </source>
</evidence>
<organism evidence="3 4">
    <name type="scientific">Neurospora intermedia</name>
    <dbReference type="NCBI Taxonomy" id="5142"/>
    <lineage>
        <taxon>Eukaryota</taxon>
        <taxon>Fungi</taxon>
        <taxon>Dikarya</taxon>
        <taxon>Ascomycota</taxon>
        <taxon>Pezizomycotina</taxon>
        <taxon>Sordariomycetes</taxon>
        <taxon>Sordariomycetidae</taxon>
        <taxon>Sordariales</taxon>
        <taxon>Sordariaceae</taxon>
        <taxon>Neurospora</taxon>
    </lineage>
</organism>
<protein>
    <submittedName>
        <fullName evidence="3">Uncharacterized protein</fullName>
    </submittedName>
</protein>
<feature type="transmembrane region" description="Helical" evidence="2">
    <location>
        <begin position="144"/>
        <end position="163"/>
    </location>
</feature>
<feature type="compositionally biased region" description="Low complexity" evidence="1">
    <location>
        <begin position="299"/>
        <end position="309"/>
    </location>
</feature>
<feature type="region of interest" description="Disordered" evidence="1">
    <location>
        <begin position="283"/>
        <end position="324"/>
    </location>
</feature>
<comment type="caution">
    <text evidence="3">The sequence shown here is derived from an EMBL/GenBank/DDBJ whole genome shotgun (WGS) entry which is preliminary data.</text>
</comment>
<keyword evidence="2" id="KW-0472">Membrane</keyword>
<evidence type="ECO:0000313" key="3">
    <source>
        <dbReference type="EMBL" id="KAL0474287.1"/>
    </source>
</evidence>
<feature type="compositionally biased region" description="Basic and acidic residues" evidence="1">
    <location>
        <begin position="201"/>
        <end position="214"/>
    </location>
</feature>